<evidence type="ECO:0000256" key="1">
    <source>
        <dbReference type="SAM" id="MobiDB-lite"/>
    </source>
</evidence>
<comment type="caution">
    <text evidence="2">The sequence shown here is derived from an EMBL/GenBank/DDBJ whole genome shotgun (WGS) entry which is preliminary data.</text>
</comment>
<keyword evidence="3" id="KW-1185">Reference proteome</keyword>
<evidence type="ECO:0000313" key="2">
    <source>
        <dbReference type="EMBL" id="GJE99982.1"/>
    </source>
</evidence>
<sequence>MLSTPPDADGSITDDLRVAVNICSPEDTQPHAAPSPAYVEKIVITSRAVDPSAATSVPWDVLNPIIVHPLFHTLRFEADRRDEAEYTTMRRILVTVLRGTHLHRALDSGKLRFGLVDDADEAAISRAEILAVPDTHTVYSTTLTLDVDQQAQWLLCDGTYSRNEYLQMLRAELAPDPPDYMVDANGDDVDDSTWVWAPSTAHVSQAGRDRSRTRYRENQRPVAGAAVGEDGPTSHASGLSLATSRSRAASV</sequence>
<gene>
    <name evidence="2" type="ORF">PsYK624_162590</name>
</gene>
<dbReference type="EMBL" id="BPQB01000128">
    <property type="protein sequence ID" value="GJE99982.1"/>
    <property type="molecule type" value="Genomic_DNA"/>
</dbReference>
<name>A0A9P3GR48_9APHY</name>
<reference evidence="2 3" key="1">
    <citation type="submission" date="2021-08" db="EMBL/GenBank/DDBJ databases">
        <title>Draft Genome Sequence of Phanerochaete sordida strain YK-624.</title>
        <authorList>
            <person name="Mori T."/>
            <person name="Dohra H."/>
            <person name="Suzuki T."/>
            <person name="Kawagishi H."/>
            <person name="Hirai H."/>
        </authorList>
    </citation>
    <scope>NUCLEOTIDE SEQUENCE [LARGE SCALE GENOMIC DNA]</scope>
    <source>
        <strain evidence="2 3">YK-624</strain>
    </source>
</reference>
<accession>A0A9P3GR48</accession>
<dbReference type="AlphaFoldDB" id="A0A9P3GR48"/>
<feature type="region of interest" description="Disordered" evidence="1">
    <location>
        <begin position="205"/>
        <end position="251"/>
    </location>
</feature>
<protein>
    <submittedName>
        <fullName evidence="2">Uncharacterized protein</fullName>
    </submittedName>
</protein>
<feature type="compositionally biased region" description="Low complexity" evidence="1">
    <location>
        <begin position="236"/>
        <end position="251"/>
    </location>
</feature>
<dbReference type="OrthoDB" id="10650998at2759"/>
<dbReference type="Proteomes" id="UP000703269">
    <property type="component" value="Unassembled WGS sequence"/>
</dbReference>
<evidence type="ECO:0000313" key="3">
    <source>
        <dbReference type="Proteomes" id="UP000703269"/>
    </source>
</evidence>
<proteinExistence type="predicted"/>
<organism evidence="2 3">
    <name type="scientific">Phanerochaete sordida</name>
    <dbReference type="NCBI Taxonomy" id="48140"/>
    <lineage>
        <taxon>Eukaryota</taxon>
        <taxon>Fungi</taxon>
        <taxon>Dikarya</taxon>
        <taxon>Basidiomycota</taxon>
        <taxon>Agaricomycotina</taxon>
        <taxon>Agaricomycetes</taxon>
        <taxon>Polyporales</taxon>
        <taxon>Phanerochaetaceae</taxon>
        <taxon>Phanerochaete</taxon>
    </lineage>
</organism>
<feature type="compositionally biased region" description="Basic and acidic residues" evidence="1">
    <location>
        <begin position="207"/>
        <end position="219"/>
    </location>
</feature>